<protein>
    <submittedName>
        <fullName evidence="1">Uncharacterized protein</fullName>
    </submittedName>
</protein>
<dbReference type="OrthoDB" id="3798453at2759"/>
<comment type="caution">
    <text evidence="1">The sequence shown here is derived from an EMBL/GenBank/DDBJ whole genome shotgun (WGS) entry which is preliminary data.</text>
</comment>
<accession>A0A9W9D4M0</accession>
<dbReference type="EMBL" id="JAPEVA010000102">
    <property type="protein sequence ID" value="KAJ4399720.1"/>
    <property type="molecule type" value="Genomic_DNA"/>
</dbReference>
<organism evidence="1 2">
    <name type="scientific">Didymella pomorum</name>
    <dbReference type="NCBI Taxonomy" id="749634"/>
    <lineage>
        <taxon>Eukaryota</taxon>
        <taxon>Fungi</taxon>
        <taxon>Dikarya</taxon>
        <taxon>Ascomycota</taxon>
        <taxon>Pezizomycotina</taxon>
        <taxon>Dothideomycetes</taxon>
        <taxon>Pleosporomycetidae</taxon>
        <taxon>Pleosporales</taxon>
        <taxon>Pleosporineae</taxon>
        <taxon>Didymellaceae</taxon>
        <taxon>Didymella</taxon>
    </lineage>
</organism>
<evidence type="ECO:0000313" key="2">
    <source>
        <dbReference type="Proteomes" id="UP001140510"/>
    </source>
</evidence>
<proteinExistence type="predicted"/>
<dbReference type="AlphaFoldDB" id="A0A9W9D4M0"/>
<reference evidence="1" key="1">
    <citation type="submission" date="2022-10" db="EMBL/GenBank/DDBJ databases">
        <title>Tapping the CABI collections for fungal endophytes: first genome assemblies for Collariella, Neodidymelliopsis, Ascochyta clinopodiicola, Didymella pomorum, Didymosphaeria variabile, Neocosmospora piperis and Neocucurbitaria cava.</title>
        <authorList>
            <person name="Hill R."/>
        </authorList>
    </citation>
    <scope>NUCLEOTIDE SEQUENCE</scope>
    <source>
        <strain evidence="1">IMI 355091</strain>
    </source>
</reference>
<sequence length="312" mass="36289">MITIAAHICTRAMRCSLQAHRLGTASHLRRSFSTRSSASSILSNKTLPTNEIGKVHDFVPFSNPGRGYDQASSVSTAAGTNCSRILEAEHKFAFDSRKADQEFIQAFIKRYHTKYAPFQRMPSQHIRDEYRFRSLLSPDCRFANATADGELRKISTSIRKCQYGDQLNVLDESPLASRPWDINTCLRGEVAEVKTRREQFTIDGVLVDFNFIDFHPDHRPWLFDDDDEDDATFEEHVGRIKIRREVVGDHFEREKHQIQHSLAEFIEKYKTAFPKYDLKELGLEQLEQWREMRQDEQDHFDEFSPICGSSYW</sequence>
<name>A0A9W9D4M0_9PLEO</name>
<evidence type="ECO:0000313" key="1">
    <source>
        <dbReference type="EMBL" id="KAJ4399720.1"/>
    </source>
</evidence>
<gene>
    <name evidence="1" type="ORF">N0V91_009264</name>
</gene>
<keyword evidence="2" id="KW-1185">Reference proteome</keyword>
<dbReference type="Proteomes" id="UP001140510">
    <property type="component" value="Unassembled WGS sequence"/>
</dbReference>